<organism evidence="2 3">
    <name type="scientific">Sinorhizobium sojae CCBAU 05684</name>
    <dbReference type="NCBI Taxonomy" id="716928"/>
    <lineage>
        <taxon>Bacteria</taxon>
        <taxon>Pseudomonadati</taxon>
        <taxon>Pseudomonadota</taxon>
        <taxon>Alphaproteobacteria</taxon>
        <taxon>Hyphomicrobiales</taxon>
        <taxon>Rhizobiaceae</taxon>
        <taxon>Sinorhizobium/Ensifer group</taxon>
        <taxon>Sinorhizobium</taxon>
    </lineage>
</organism>
<proteinExistence type="predicted"/>
<dbReference type="EMBL" id="CP023068">
    <property type="protein sequence ID" value="ASY66993.1"/>
    <property type="molecule type" value="Genomic_DNA"/>
</dbReference>
<dbReference type="KEGG" id="esj:SJ05684_b60110"/>
<protein>
    <submittedName>
        <fullName evidence="2">Uncharacterized protein</fullName>
    </submittedName>
</protein>
<dbReference type="Proteomes" id="UP000217211">
    <property type="component" value="Plasmid pSJ05684b"/>
</dbReference>
<feature type="compositionally biased region" description="Low complexity" evidence="1">
    <location>
        <begin position="24"/>
        <end position="35"/>
    </location>
</feature>
<dbReference type="AlphaFoldDB" id="A0A249PM37"/>
<evidence type="ECO:0000313" key="3">
    <source>
        <dbReference type="Proteomes" id="UP000217211"/>
    </source>
</evidence>
<accession>A0A249PM37</accession>
<sequence>MTEVKREAPVMPPRLAAAFASILSGSNRSSGSPRGTPDTGAHCKGP</sequence>
<name>A0A249PM37_9HYPH</name>
<feature type="region of interest" description="Disordered" evidence="1">
    <location>
        <begin position="24"/>
        <end position="46"/>
    </location>
</feature>
<geneLocation type="plasmid" evidence="3">
    <name>psj05684b</name>
</geneLocation>
<keyword evidence="3" id="KW-1185">Reference proteome</keyword>
<keyword evidence="2" id="KW-0614">Plasmid</keyword>
<evidence type="ECO:0000313" key="2">
    <source>
        <dbReference type="EMBL" id="ASY66993.1"/>
    </source>
</evidence>
<gene>
    <name evidence="2" type="ORF">SJ05684_b60110</name>
</gene>
<reference evidence="2 3" key="1">
    <citation type="submission" date="2017-08" db="EMBL/GenBank/DDBJ databases">
        <title>Multipartite genome sequences of Sinorhizobium species nodulating soybeans.</title>
        <authorList>
            <person name="Tian C.F."/>
        </authorList>
    </citation>
    <scope>NUCLEOTIDE SEQUENCE [LARGE SCALE GENOMIC DNA]</scope>
    <source>
        <strain evidence="2 3">CCBAU 05684</strain>
        <plasmid evidence="3">psj05684b</plasmid>
    </source>
</reference>
<evidence type="ECO:0000256" key="1">
    <source>
        <dbReference type="SAM" id="MobiDB-lite"/>
    </source>
</evidence>